<sequence length="213" mass="22485">MRRTAAAVLIPALFALSALSPNVQAAESTRTLPSFIAINAKGAFAMTVEVGKAQSVLVSGEDRFVSNLKTEVVDNELQITLPDKSFKSNKGDPRITITVPSLSRVKVEGAGETIVNKVNTDRLDISYLGAGHLEANGKVKYLRLNAKGVGEVDTQKLQAERVDVNFEGVGNVSVYATDLLNAVAKGIGGLTYYGHPKTVNKSVSGIGNVKAGD</sequence>
<evidence type="ECO:0000313" key="3">
    <source>
        <dbReference type="EMBL" id="MRW86835.1"/>
    </source>
</evidence>
<evidence type="ECO:0000313" key="4">
    <source>
        <dbReference type="Proteomes" id="UP000439986"/>
    </source>
</evidence>
<feature type="domain" description="Putative auto-transporter adhesin head GIN" evidence="2">
    <location>
        <begin position="35"/>
        <end position="196"/>
    </location>
</feature>
<dbReference type="InterPro" id="IPR021255">
    <property type="entry name" value="DUF2807"/>
</dbReference>
<protein>
    <submittedName>
        <fullName evidence="3">DUF2807 domain-containing protein</fullName>
    </submittedName>
</protein>
<accession>A0A844D9M1</accession>
<dbReference type="PANTHER" id="PTHR39200:SF1">
    <property type="entry name" value="AUTO-TRANSPORTER ADHESIN HEAD GIN DOMAIN-CONTAINING PROTEIN-RELATED"/>
    <property type="match status" value="1"/>
</dbReference>
<dbReference type="Gene3D" id="2.160.20.120">
    <property type="match status" value="1"/>
</dbReference>
<feature type="signal peptide" evidence="1">
    <location>
        <begin position="1"/>
        <end position="25"/>
    </location>
</feature>
<dbReference type="Proteomes" id="UP000439986">
    <property type="component" value="Unassembled WGS sequence"/>
</dbReference>
<keyword evidence="1" id="KW-0732">Signal</keyword>
<dbReference type="EMBL" id="WKJL01000020">
    <property type="protein sequence ID" value="MRW86835.1"/>
    <property type="molecule type" value="Genomic_DNA"/>
</dbReference>
<feature type="chain" id="PRO_5032415382" evidence="1">
    <location>
        <begin position="26"/>
        <end position="213"/>
    </location>
</feature>
<evidence type="ECO:0000256" key="1">
    <source>
        <dbReference type="SAM" id="SignalP"/>
    </source>
</evidence>
<dbReference type="AlphaFoldDB" id="A0A844D9M1"/>
<dbReference type="RefSeq" id="WP_154360095.1">
    <property type="nucleotide sequence ID" value="NZ_WKJL01000020.1"/>
</dbReference>
<keyword evidence="4" id="KW-1185">Reference proteome</keyword>
<organism evidence="3 4">
    <name type="scientific">Duganella aquatilis</name>
    <dbReference type="NCBI Taxonomy" id="2666082"/>
    <lineage>
        <taxon>Bacteria</taxon>
        <taxon>Pseudomonadati</taxon>
        <taxon>Pseudomonadota</taxon>
        <taxon>Betaproteobacteria</taxon>
        <taxon>Burkholderiales</taxon>
        <taxon>Oxalobacteraceae</taxon>
        <taxon>Telluria group</taxon>
        <taxon>Duganella</taxon>
    </lineage>
</organism>
<comment type="caution">
    <text evidence="3">The sequence shown here is derived from an EMBL/GenBank/DDBJ whole genome shotgun (WGS) entry which is preliminary data.</text>
</comment>
<evidence type="ECO:0000259" key="2">
    <source>
        <dbReference type="Pfam" id="PF10988"/>
    </source>
</evidence>
<name>A0A844D9M1_9BURK</name>
<dbReference type="Pfam" id="PF10988">
    <property type="entry name" value="DUF2807"/>
    <property type="match status" value="1"/>
</dbReference>
<reference evidence="3 4" key="1">
    <citation type="submission" date="2019-11" db="EMBL/GenBank/DDBJ databases">
        <title>Novel species isolated from a subtropical stream in China.</title>
        <authorList>
            <person name="Lu H."/>
        </authorList>
    </citation>
    <scope>NUCLEOTIDE SEQUENCE [LARGE SCALE GENOMIC DNA]</scope>
    <source>
        <strain evidence="3 4">FT26W</strain>
    </source>
</reference>
<proteinExistence type="predicted"/>
<dbReference type="PANTHER" id="PTHR39200">
    <property type="entry name" value="HYPOTHETICAL EXPORTED PROTEIN"/>
    <property type="match status" value="1"/>
</dbReference>
<gene>
    <name evidence="3" type="ORF">GJ698_22450</name>
</gene>